<dbReference type="InterPro" id="IPR036412">
    <property type="entry name" value="HAD-like_sf"/>
</dbReference>
<sequence>MAAAPLRSAPGTTDPSRTFRCLDGIRSLAEKGHFKAWFLDQFGVLHDGKQPYPGAVSTLEKLASRGAKMVIISNSSRRASTTMQKVNSLGFDASLFLGAITSGELTHQYLLRRDDSWFASLGRSCIHMTWSDRGAISLEGLGLQVVKNVEDADFILAHGTEAIGLPSGDALPMSLNDLELILERCVEKKIPMVVANPDYVTVEARALRVMPGKLVLLSD</sequence>
<organism evidence="1">
    <name type="scientific">Anthurium amnicola</name>
    <dbReference type="NCBI Taxonomy" id="1678845"/>
    <lineage>
        <taxon>Eukaryota</taxon>
        <taxon>Viridiplantae</taxon>
        <taxon>Streptophyta</taxon>
        <taxon>Embryophyta</taxon>
        <taxon>Tracheophyta</taxon>
        <taxon>Spermatophyta</taxon>
        <taxon>Magnoliopsida</taxon>
        <taxon>Liliopsida</taxon>
        <taxon>Araceae</taxon>
        <taxon>Pothoideae</taxon>
        <taxon>Potheae</taxon>
        <taxon>Anthurium</taxon>
    </lineage>
</organism>
<reference evidence="1" key="1">
    <citation type="submission" date="2015-07" db="EMBL/GenBank/DDBJ databases">
        <title>Transcriptome Assembly of Anthurium amnicola.</title>
        <authorList>
            <person name="Suzuki J."/>
        </authorList>
    </citation>
    <scope>NUCLEOTIDE SEQUENCE</scope>
</reference>
<gene>
    <name evidence="1" type="primary">PDXP_1</name>
    <name evidence="1" type="ORF">g.102900</name>
</gene>
<dbReference type="PANTHER" id="PTHR19288">
    <property type="entry name" value="4-NITROPHENYLPHOSPHATASE-RELATED"/>
    <property type="match status" value="1"/>
</dbReference>
<protein>
    <submittedName>
        <fullName evidence="1">Pyridoxal phosphate phosphatase</fullName>
    </submittedName>
</protein>
<dbReference type="FunFam" id="3.40.50.1000:FF:000124">
    <property type="entry name" value="HAD-family hydrolase IIA"/>
    <property type="match status" value="1"/>
</dbReference>
<name>A0A1D1YBL2_9ARAE</name>
<dbReference type="InterPro" id="IPR006357">
    <property type="entry name" value="HAD-SF_hydro_IIA"/>
</dbReference>
<proteinExistence type="predicted"/>
<dbReference type="GO" id="GO:0009507">
    <property type="term" value="C:chloroplast"/>
    <property type="evidence" value="ECO:0007669"/>
    <property type="project" value="TreeGrafter"/>
</dbReference>
<dbReference type="PANTHER" id="PTHR19288:SF90">
    <property type="entry name" value="OS08G0542600 PROTEIN"/>
    <property type="match status" value="1"/>
</dbReference>
<evidence type="ECO:0000313" key="1">
    <source>
        <dbReference type="EMBL" id="JAT52022.1"/>
    </source>
</evidence>
<dbReference type="SUPFAM" id="SSF56784">
    <property type="entry name" value="HAD-like"/>
    <property type="match status" value="1"/>
</dbReference>
<dbReference type="Pfam" id="PF13344">
    <property type="entry name" value="Hydrolase_6"/>
    <property type="match status" value="1"/>
</dbReference>
<dbReference type="AlphaFoldDB" id="A0A1D1YBL2"/>
<dbReference type="EMBL" id="GDJX01015914">
    <property type="protein sequence ID" value="JAT52022.1"/>
    <property type="molecule type" value="Transcribed_RNA"/>
</dbReference>
<dbReference type="Gene3D" id="3.40.50.1000">
    <property type="entry name" value="HAD superfamily/HAD-like"/>
    <property type="match status" value="2"/>
</dbReference>
<dbReference type="InterPro" id="IPR023214">
    <property type="entry name" value="HAD_sf"/>
</dbReference>
<accession>A0A1D1YBL2</accession>
<dbReference type="GO" id="GO:0016791">
    <property type="term" value="F:phosphatase activity"/>
    <property type="evidence" value="ECO:0007669"/>
    <property type="project" value="TreeGrafter"/>
</dbReference>